<proteinExistence type="predicted"/>
<evidence type="ECO:0000256" key="1">
    <source>
        <dbReference type="ARBA" id="ARBA00022729"/>
    </source>
</evidence>
<name>A0A3E1YEV2_9BACT</name>
<dbReference type="EMBL" id="QPMM01000002">
    <property type="protein sequence ID" value="RFS25009.1"/>
    <property type="molecule type" value="Genomic_DNA"/>
</dbReference>
<evidence type="ECO:0000256" key="2">
    <source>
        <dbReference type="SAM" id="SignalP"/>
    </source>
</evidence>
<feature type="domain" description="Outer membrane protein beta-barrel" evidence="3">
    <location>
        <begin position="19"/>
        <end position="166"/>
    </location>
</feature>
<dbReference type="OrthoDB" id="947434at2"/>
<feature type="signal peptide" evidence="2">
    <location>
        <begin position="1"/>
        <end position="20"/>
    </location>
</feature>
<sequence length="185" mass="20186">MKRFILTGFLAIGSLLAVQAQNVKFGVKGGLNLSKLTNVDDAKVLTGFNAGGLMNYKFNDSWAVQPEIQYSTQGSKANTILGKGTFKLDYINIPVLAQYHIESFFLEAGPQVGFMTSAKLKAGPINQDVKDQMKTVDFGLNFGLGYKLDMGLGIGARYNFGLTNIYDNGNNGKNSVAQIDLFYIF</sequence>
<feature type="chain" id="PRO_5017549186" evidence="2">
    <location>
        <begin position="21"/>
        <end position="185"/>
    </location>
</feature>
<reference evidence="4 5" key="1">
    <citation type="submission" date="2018-07" db="EMBL/GenBank/DDBJ databases">
        <title>Chitinophaga K2CV101002-2 sp. nov., isolated from a monsoon evergreen broad-leaved forest soil.</title>
        <authorList>
            <person name="Lv Y."/>
        </authorList>
    </citation>
    <scope>NUCLEOTIDE SEQUENCE [LARGE SCALE GENOMIC DNA]</scope>
    <source>
        <strain evidence="4 5">GDMCC 1.1288</strain>
    </source>
</reference>
<keyword evidence="1 2" id="KW-0732">Signal</keyword>
<keyword evidence="5" id="KW-1185">Reference proteome</keyword>
<dbReference type="InterPro" id="IPR011250">
    <property type="entry name" value="OMP/PagP_B-barrel"/>
</dbReference>
<gene>
    <name evidence="4" type="ORF">DVR12_07435</name>
</gene>
<organism evidence="4 5">
    <name type="scientific">Chitinophaga silvatica</name>
    <dbReference type="NCBI Taxonomy" id="2282649"/>
    <lineage>
        <taxon>Bacteria</taxon>
        <taxon>Pseudomonadati</taxon>
        <taxon>Bacteroidota</taxon>
        <taxon>Chitinophagia</taxon>
        <taxon>Chitinophagales</taxon>
        <taxon>Chitinophagaceae</taxon>
        <taxon>Chitinophaga</taxon>
    </lineage>
</organism>
<dbReference type="InterPro" id="IPR053713">
    <property type="entry name" value="Bact_OM_Channel_sf"/>
</dbReference>
<dbReference type="RefSeq" id="WP_116975003.1">
    <property type="nucleotide sequence ID" value="NZ_QPMM01000002.1"/>
</dbReference>
<comment type="caution">
    <text evidence="4">The sequence shown here is derived from an EMBL/GenBank/DDBJ whole genome shotgun (WGS) entry which is preliminary data.</text>
</comment>
<dbReference type="SUPFAM" id="SSF56925">
    <property type="entry name" value="OMPA-like"/>
    <property type="match status" value="1"/>
</dbReference>
<dbReference type="Gene3D" id="2.40.160.40">
    <property type="entry name" value="monomeric porin ompg"/>
    <property type="match status" value="1"/>
</dbReference>
<dbReference type="InterPro" id="IPR025665">
    <property type="entry name" value="Beta-barrel_OMP_2"/>
</dbReference>
<protein>
    <submittedName>
        <fullName evidence="4">PorT family protein</fullName>
    </submittedName>
</protein>
<dbReference type="Pfam" id="PF13568">
    <property type="entry name" value="OMP_b-brl_2"/>
    <property type="match status" value="1"/>
</dbReference>
<dbReference type="Proteomes" id="UP000260644">
    <property type="component" value="Unassembled WGS sequence"/>
</dbReference>
<dbReference type="AlphaFoldDB" id="A0A3E1YEV2"/>
<evidence type="ECO:0000313" key="4">
    <source>
        <dbReference type="EMBL" id="RFS25009.1"/>
    </source>
</evidence>
<evidence type="ECO:0000313" key="5">
    <source>
        <dbReference type="Proteomes" id="UP000260644"/>
    </source>
</evidence>
<evidence type="ECO:0000259" key="3">
    <source>
        <dbReference type="Pfam" id="PF13568"/>
    </source>
</evidence>
<accession>A0A3E1YEV2</accession>